<proteinExistence type="predicted"/>
<reference evidence="2 3" key="1">
    <citation type="journal article" date="2012" name="Proc. Natl. Acad. Sci. U.S.A.">
        <title>Comparative genomics of Ceriporiopsis subvermispora and Phanerochaete chrysosporium provide insight into selective ligninolysis.</title>
        <authorList>
            <person name="Fernandez-Fueyo E."/>
            <person name="Ruiz-Duenas F.J."/>
            <person name="Ferreira P."/>
            <person name="Floudas D."/>
            <person name="Hibbett D.S."/>
            <person name="Canessa P."/>
            <person name="Larrondo L.F."/>
            <person name="James T.Y."/>
            <person name="Seelenfreund D."/>
            <person name="Lobos S."/>
            <person name="Polanco R."/>
            <person name="Tello M."/>
            <person name="Honda Y."/>
            <person name="Watanabe T."/>
            <person name="Watanabe T."/>
            <person name="Ryu J.S."/>
            <person name="Kubicek C.P."/>
            <person name="Schmoll M."/>
            <person name="Gaskell J."/>
            <person name="Hammel K.E."/>
            <person name="St John F.J."/>
            <person name="Vanden Wymelenberg A."/>
            <person name="Sabat G."/>
            <person name="Splinter BonDurant S."/>
            <person name="Syed K."/>
            <person name="Yadav J.S."/>
            <person name="Doddapaneni H."/>
            <person name="Subramanian V."/>
            <person name="Lavin J.L."/>
            <person name="Oguiza J.A."/>
            <person name="Perez G."/>
            <person name="Pisabarro A.G."/>
            <person name="Ramirez L."/>
            <person name="Santoyo F."/>
            <person name="Master E."/>
            <person name="Coutinho P.M."/>
            <person name="Henrissat B."/>
            <person name="Lombard V."/>
            <person name="Magnuson J.K."/>
            <person name="Kuees U."/>
            <person name="Hori C."/>
            <person name="Igarashi K."/>
            <person name="Samejima M."/>
            <person name="Held B.W."/>
            <person name="Barry K.W."/>
            <person name="LaButti K.M."/>
            <person name="Lapidus A."/>
            <person name="Lindquist E.A."/>
            <person name="Lucas S.M."/>
            <person name="Riley R."/>
            <person name="Salamov A.A."/>
            <person name="Hoffmeister D."/>
            <person name="Schwenk D."/>
            <person name="Hadar Y."/>
            <person name="Yarden O."/>
            <person name="de Vries R.P."/>
            <person name="Wiebenga A."/>
            <person name="Stenlid J."/>
            <person name="Eastwood D."/>
            <person name="Grigoriev I.V."/>
            <person name="Berka R.M."/>
            <person name="Blanchette R.A."/>
            <person name="Kersten P."/>
            <person name="Martinez A.T."/>
            <person name="Vicuna R."/>
            <person name="Cullen D."/>
        </authorList>
    </citation>
    <scope>NUCLEOTIDE SEQUENCE [LARGE SCALE GENOMIC DNA]</scope>
    <source>
        <strain evidence="2 3">B</strain>
    </source>
</reference>
<organism evidence="2 3">
    <name type="scientific">Ceriporiopsis subvermispora (strain B)</name>
    <name type="common">White-rot fungus</name>
    <name type="synonym">Gelatoporia subvermispora</name>
    <dbReference type="NCBI Taxonomy" id="914234"/>
    <lineage>
        <taxon>Eukaryota</taxon>
        <taxon>Fungi</taxon>
        <taxon>Dikarya</taxon>
        <taxon>Basidiomycota</taxon>
        <taxon>Agaricomycotina</taxon>
        <taxon>Agaricomycetes</taxon>
        <taxon>Polyporales</taxon>
        <taxon>Gelatoporiaceae</taxon>
        <taxon>Gelatoporia</taxon>
    </lineage>
</organism>
<evidence type="ECO:0000256" key="1">
    <source>
        <dbReference type="SAM" id="MobiDB-lite"/>
    </source>
</evidence>
<gene>
    <name evidence="2" type="ORF">CERSUDRAFT_119445</name>
</gene>
<evidence type="ECO:0000313" key="2">
    <source>
        <dbReference type="EMBL" id="EMD31641.1"/>
    </source>
</evidence>
<feature type="region of interest" description="Disordered" evidence="1">
    <location>
        <begin position="1"/>
        <end position="24"/>
    </location>
</feature>
<dbReference type="AlphaFoldDB" id="M2QYM8"/>
<sequence length="160" mass="17999">MRGYAEKKRREANEGRAIADAEGTPCKRSQVRHVEFPLHMQPRWQVVQNPHATGALIVPAGRTRYFGSNLVTPPSRSPRARCDPSNMKILSVTGPRPLPWRLTTEKSRAHTRWLYLLYALAVAFARTSPYRSTSPATRLSAYAPSVLRRRTAGGTSRWAC</sequence>
<dbReference type="Proteomes" id="UP000016930">
    <property type="component" value="Unassembled WGS sequence"/>
</dbReference>
<name>M2QYM8_CERS8</name>
<feature type="compositionally biased region" description="Basic and acidic residues" evidence="1">
    <location>
        <begin position="1"/>
        <end position="19"/>
    </location>
</feature>
<evidence type="ECO:0000313" key="3">
    <source>
        <dbReference type="Proteomes" id="UP000016930"/>
    </source>
</evidence>
<protein>
    <submittedName>
        <fullName evidence="2">Uncharacterized protein</fullName>
    </submittedName>
</protein>
<accession>M2QYM8</accession>
<dbReference type="HOGENOM" id="CLU_1651943_0_0_1"/>
<dbReference type="EMBL" id="KB445816">
    <property type="protein sequence ID" value="EMD31641.1"/>
    <property type="molecule type" value="Genomic_DNA"/>
</dbReference>
<keyword evidence="3" id="KW-1185">Reference proteome</keyword>